<reference evidence="3" key="1">
    <citation type="journal article" date="2020" name="bioRxiv">
        <title>Comparative genomics of Chlamydomonas.</title>
        <authorList>
            <person name="Craig R.J."/>
            <person name="Hasan A.R."/>
            <person name="Ness R.W."/>
            <person name="Keightley P.D."/>
        </authorList>
    </citation>
    <scope>NUCLEOTIDE SEQUENCE</scope>
    <source>
        <strain evidence="3">CCAP 11/70</strain>
    </source>
</reference>
<feature type="compositionally biased region" description="Gly residues" evidence="2">
    <location>
        <begin position="234"/>
        <end position="250"/>
    </location>
</feature>
<feature type="coiled-coil region" evidence="1">
    <location>
        <begin position="477"/>
        <end position="504"/>
    </location>
</feature>
<feature type="region of interest" description="Disordered" evidence="2">
    <location>
        <begin position="1252"/>
        <end position="1352"/>
    </location>
</feature>
<evidence type="ECO:0000256" key="1">
    <source>
        <dbReference type="SAM" id="Coils"/>
    </source>
</evidence>
<feature type="compositionally biased region" description="Low complexity" evidence="2">
    <location>
        <begin position="50"/>
        <end position="65"/>
    </location>
</feature>
<dbReference type="EMBL" id="JAEHOE010000111">
    <property type="protein sequence ID" value="KAG2486548.1"/>
    <property type="molecule type" value="Genomic_DNA"/>
</dbReference>
<feature type="compositionally biased region" description="Low complexity" evidence="2">
    <location>
        <begin position="965"/>
        <end position="975"/>
    </location>
</feature>
<feature type="compositionally biased region" description="Basic and acidic residues" evidence="2">
    <location>
        <begin position="1048"/>
        <end position="1070"/>
    </location>
</feature>
<comment type="caution">
    <text evidence="3">The sequence shown here is derived from an EMBL/GenBank/DDBJ whole genome shotgun (WGS) entry which is preliminary data.</text>
</comment>
<feature type="region of interest" description="Disordered" evidence="2">
    <location>
        <begin position="271"/>
        <end position="311"/>
    </location>
</feature>
<sequence>MDPAAFSIGTRLSDAWPPPQQSPERRDQSRVRKAPTSPYRKDGTDDLSRPLRSSSRMALSPSSARTGAASLGDTEYGATLDGEGTPSRWQLLSQRANATAAAAPLGLGPPVSPSAQFWSQPQHAQPAYTAAAGPPANGVSAGLDAVGATAVAPYQPAHPPDQHQKAARLAGSQAPGPIGPGPAPGGGTGGGGGLAPGAEQWGANGLPGAGARPLSPYERAVAALQAAEQQLRDTGGGGGGAGSGSGGGGPRPVSSPASAALRAAERYLAPGGGAGAGSRDATAGAPSWQQQVGSTFGAWGSTGKAAAPAPAGGSFEEAALGMLHRLASAAPLAGLTDAAQHALSLSARAPERQLSRALGPVHSGTRLAGLGPSYAALEPAPAEHIGAAAALAASAAAASYRSGQPPTQGPYNPSSGPAAGMGAPSAARASAGGSLAAAHADPHGADPHGLDMAVALQGLMAAARRATSEEALREERERRQREATAAAEARIAAAEAEAAALMRSALWLRLWGVAARQSRREVAGMRAELAAGRLRRCLAAWRTTARACRAERLAEEALWLAEEARREQVAVQFRRLWLSHHCLLAWRRAASRGAEERLRAQQDAQEQAKEAQLDGVLAAAADRFRRLWLLHCSYRTWRTAARARAAARATAGAGRDQHRRAAVEDLLQRLRGQREAFRGMDGAAEPWPHSDGGGGVQQEGSGTTARAAGGGSGGADATTAVGLGRRSSSRSAGGDEAGASGGGGPGAGGAKVRGRPNTAAATPSPGADASAATAAAAAPSRPFPGLNKWIRPEVMKQRSGMLARAPAAGVSGAAAGSPGAAGGPGARPPPPPPPRATQPQPFKLSTDARSRQRRERVLAACEATRHRVASGGGGDGAPDAARDAPEGYAVYTVEPRGVWRQEPVAGQARAQGAHPHGPSGHPQGGPRRHSDCGAGASSAGTAAAGLGGAGAERADRGTSAGGGARPPARQAWGPQSQLPPSGVQAESTWASSSCAEEAHEGGQEAQRGCSGPSNWPGGRRSARGYHGDQVYEDGEAEEDEGPGYEGSHYADDGRGDDCHTDYDAEEDYPRAGRSAQRPGPQRGNHSSYGQPRYPEGNPHQRQQAWAAGGGRGDSGEAGAQAGWSAALPPASPVPMPDALPGIASARSAGGGGNSSGDAAGFAFVGREARTERPRAVVSYGGQAEDAPGPSNPGRRPYSTYDCSCNDAGGDGCSTAPDPSPRRPYTTYECTGYAVHDDMYGSEAVAPVHVDLIAPYNPHPGPHGSDPRAPPSTAQAAAQGAGHVGRSRGRSMGGGADSACAPSQARPRSASRGGRLPPGTWRPPSPPPAQAQAPGSASRPTTASSAGGAPRGSLLGAGGAAGAAAALSHSTQHGTGAAASVSAAGLSGPALTAAELERLRAAEVRQRKRADEAARRLAAELAREAVQLAELHHRRALLVWFGMHPWLRLVQAAWQRAHCADRHRGRALMRRALQGLAMAAVRGRMRAASKIAAAVAAGRNTRRARLAAAVLSRLSAAARAAALHRRHLAHRVLLGLMRAASAGWAARADAEDWALRRRLWSCFVGWRRAAEELVSDRLHWELQRQYEAERAMAGRRMLRVLRAWRAAASEGAAQREEMQRRSEQWAKVQGWLREVQTARASGASPAVLRPTLSGAYAGGAMRASTRAATPPPMPLTFANLSRNVQPEPSPVPARAQAQDEDLALGLGLDIDLRASTPSASSVDLDLEGPPGPPGVAGSSGDSHGEGRGPQGQRGGGGRKRGSGARSRAGLVEDDDDPLGLGPIEEQLKEFSLGPSRHLLPPDLREPRGRGRAAGRDVGSGPGGGTASAPGGESGASMAKQSARQQAPGGGDGEEHEGQAMVLGSAGTSG</sequence>
<proteinExistence type="predicted"/>
<dbReference type="OrthoDB" id="553382at2759"/>
<keyword evidence="4" id="KW-1185">Reference proteome</keyword>
<feature type="compositionally biased region" description="Gly residues" evidence="2">
    <location>
        <begin position="184"/>
        <end position="195"/>
    </location>
</feature>
<feature type="region of interest" description="Disordered" evidence="2">
    <location>
        <begin position="232"/>
        <end position="259"/>
    </location>
</feature>
<feature type="compositionally biased region" description="Low complexity" evidence="2">
    <location>
        <begin position="806"/>
        <end position="818"/>
    </location>
</feature>
<feature type="compositionally biased region" description="Low complexity" evidence="2">
    <location>
        <begin position="758"/>
        <end position="780"/>
    </location>
</feature>
<organism evidence="3 4">
    <name type="scientific">Edaphochlamys debaryana</name>
    <dbReference type="NCBI Taxonomy" id="47281"/>
    <lineage>
        <taxon>Eukaryota</taxon>
        <taxon>Viridiplantae</taxon>
        <taxon>Chlorophyta</taxon>
        <taxon>core chlorophytes</taxon>
        <taxon>Chlorophyceae</taxon>
        <taxon>CS clade</taxon>
        <taxon>Chlamydomonadales</taxon>
        <taxon>Chlamydomonadales incertae sedis</taxon>
        <taxon>Edaphochlamys</taxon>
    </lineage>
</organism>
<feature type="compositionally biased region" description="Acidic residues" evidence="2">
    <location>
        <begin position="1030"/>
        <end position="1042"/>
    </location>
</feature>
<feature type="compositionally biased region" description="Polar residues" evidence="2">
    <location>
        <begin position="401"/>
        <end position="412"/>
    </location>
</feature>
<feature type="compositionally biased region" description="Low complexity" evidence="2">
    <location>
        <begin position="933"/>
        <end position="944"/>
    </location>
</feature>
<feature type="compositionally biased region" description="Gly residues" evidence="2">
    <location>
        <begin position="735"/>
        <end position="751"/>
    </location>
</feature>
<feature type="compositionally biased region" description="Low complexity" evidence="2">
    <location>
        <begin position="413"/>
        <end position="427"/>
    </location>
</feature>
<feature type="compositionally biased region" description="Polar residues" evidence="2">
    <location>
        <begin position="976"/>
        <end position="994"/>
    </location>
</feature>
<feature type="region of interest" description="Disordered" evidence="2">
    <location>
        <begin position="1717"/>
        <end position="1868"/>
    </location>
</feature>
<feature type="region of interest" description="Disordered" evidence="2">
    <location>
        <begin position="1662"/>
        <end position="1696"/>
    </location>
</feature>
<feature type="compositionally biased region" description="Low complexity" evidence="2">
    <location>
        <begin position="1825"/>
        <end position="1837"/>
    </location>
</feature>
<feature type="compositionally biased region" description="Basic and acidic residues" evidence="2">
    <location>
        <begin position="39"/>
        <end position="49"/>
    </location>
</feature>
<evidence type="ECO:0008006" key="5">
    <source>
        <dbReference type="Google" id="ProtNLM"/>
    </source>
</evidence>
<feature type="compositionally biased region" description="Pro residues" evidence="2">
    <location>
        <begin position="826"/>
        <end position="836"/>
    </location>
</feature>
<feature type="compositionally biased region" description="Low complexity" evidence="2">
    <location>
        <begin position="1329"/>
        <end position="1352"/>
    </location>
</feature>
<feature type="compositionally biased region" description="Pro residues" evidence="2">
    <location>
        <begin position="1319"/>
        <end position="1328"/>
    </location>
</feature>
<feature type="region of interest" description="Disordered" evidence="2">
    <location>
        <begin position="1"/>
        <end position="86"/>
    </location>
</feature>
<feature type="compositionally biased region" description="Low complexity" evidence="2">
    <location>
        <begin position="715"/>
        <end position="734"/>
    </location>
</feature>
<feature type="region of interest" description="Disordered" evidence="2">
    <location>
        <begin position="153"/>
        <end position="212"/>
    </location>
</feature>
<gene>
    <name evidence="3" type="ORF">HYH03_014849</name>
</gene>
<feature type="region of interest" description="Disordered" evidence="2">
    <location>
        <begin position="112"/>
        <end position="132"/>
    </location>
</feature>
<feature type="region of interest" description="Disordered" evidence="2">
    <location>
        <begin position="806"/>
        <end position="1159"/>
    </location>
</feature>
<protein>
    <recommendedName>
        <fullName evidence="5">Sfi1 spindle body domain-containing protein</fullName>
    </recommendedName>
</protein>
<feature type="compositionally biased region" description="Low complexity" evidence="2">
    <location>
        <begin position="698"/>
        <end position="707"/>
    </location>
</feature>
<accession>A0A835XPF8</accession>
<feature type="region of interest" description="Disordered" evidence="2">
    <location>
        <begin position="400"/>
        <end position="427"/>
    </location>
</feature>
<dbReference type="Proteomes" id="UP000612055">
    <property type="component" value="Unassembled WGS sequence"/>
</dbReference>
<name>A0A835XPF8_9CHLO</name>
<evidence type="ECO:0000313" key="3">
    <source>
        <dbReference type="EMBL" id="KAG2486548.1"/>
    </source>
</evidence>
<feature type="compositionally biased region" description="Low complexity" evidence="2">
    <location>
        <begin position="910"/>
        <end position="925"/>
    </location>
</feature>
<evidence type="ECO:0000256" key="2">
    <source>
        <dbReference type="SAM" id="MobiDB-lite"/>
    </source>
</evidence>
<evidence type="ECO:0000313" key="4">
    <source>
        <dbReference type="Proteomes" id="UP000612055"/>
    </source>
</evidence>
<keyword evidence="1" id="KW-0175">Coiled coil</keyword>
<feature type="region of interest" description="Disordered" evidence="2">
    <location>
        <begin position="681"/>
        <end position="788"/>
    </location>
</feature>
<feature type="region of interest" description="Disordered" evidence="2">
    <location>
        <begin position="1171"/>
        <end position="1200"/>
    </location>
</feature>